<evidence type="ECO:0008006" key="3">
    <source>
        <dbReference type="Google" id="ProtNLM"/>
    </source>
</evidence>
<dbReference type="CDD" id="cd00229">
    <property type="entry name" value="SGNH_hydrolase"/>
    <property type="match status" value="1"/>
</dbReference>
<dbReference type="Proteomes" id="UP000295499">
    <property type="component" value="Unassembled WGS sequence"/>
</dbReference>
<keyword evidence="2" id="KW-1185">Reference proteome</keyword>
<proteinExistence type="predicted"/>
<dbReference type="SUPFAM" id="SSF52266">
    <property type="entry name" value="SGNH hydrolase"/>
    <property type="match status" value="1"/>
</dbReference>
<organism evidence="1 2">
    <name type="scientific">Pedobacter duraquae</name>
    <dbReference type="NCBI Taxonomy" id="425511"/>
    <lineage>
        <taxon>Bacteria</taxon>
        <taxon>Pseudomonadati</taxon>
        <taxon>Bacteroidota</taxon>
        <taxon>Sphingobacteriia</taxon>
        <taxon>Sphingobacteriales</taxon>
        <taxon>Sphingobacteriaceae</taxon>
        <taxon>Pedobacter</taxon>
    </lineage>
</organism>
<dbReference type="Gene3D" id="3.40.50.1110">
    <property type="entry name" value="SGNH hydrolase"/>
    <property type="match status" value="1"/>
</dbReference>
<dbReference type="InterPro" id="IPR036514">
    <property type="entry name" value="SGNH_hydro_sf"/>
</dbReference>
<protein>
    <recommendedName>
        <fullName evidence="3">GDSL-like lipase/acylhydrolase family protein</fullName>
    </recommendedName>
</protein>
<comment type="caution">
    <text evidence="1">The sequence shown here is derived from an EMBL/GenBank/DDBJ whole genome shotgun (WGS) entry which is preliminary data.</text>
</comment>
<dbReference type="PROSITE" id="PS51257">
    <property type="entry name" value="PROKAR_LIPOPROTEIN"/>
    <property type="match status" value="1"/>
</dbReference>
<dbReference type="GO" id="GO:0016788">
    <property type="term" value="F:hydrolase activity, acting on ester bonds"/>
    <property type="evidence" value="ECO:0007669"/>
    <property type="project" value="UniProtKB-ARBA"/>
</dbReference>
<dbReference type="AlphaFoldDB" id="A0A4R6IRJ4"/>
<dbReference type="OrthoDB" id="1091634at2"/>
<dbReference type="EMBL" id="SNWM01000001">
    <property type="protein sequence ID" value="TDO24887.1"/>
    <property type="molecule type" value="Genomic_DNA"/>
</dbReference>
<dbReference type="RefSeq" id="WP_133553254.1">
    <property type="nucleotide sequence ID" value="NZ_SNWM01000001.1"/>
</dbReference>
<evidence type="ECO:0000313" key="2">
    <source>
        <dbReference type="Proteomes" id="UP000295499"/>
    </source>
</evidence>
<evidence type="ECO:0000313" key="1">
    <source>
        <dbReference type="EMBL" id="TDO24887.1"/>
    </source>
</evidence>
<reference evidence="1 2" key="1">
    <citation type="submission" date="2019-03" db="EMBL/GenBank/DDBJ databases">
        <title>Genomic Encyclopedia of Archaeal and Bacterial Type Strains, Phase II (KMG-II): from individual species to whole genera.</title>
        <authorList>
            <person name="Goeker M."/>
        </authorList>
    </citation>
    <scope>NUCLEOTIDE SEQUENCE [LARGE SCALE GENOMIC DNA]</scope>
    <source>
        <strain evidence="1 2">DSM 19034</strain>
    </source>
</reference>
<gene>
    <name evidence="1" type="ORF">CLV32_1182</name>
</gene>
<accession>A0A4R6IRJ4</accession>
<sequence>MYQNFRNTAVVLLLVIICSCKKQVEQSEKKVLILGNSMTIHAPNAEIGWYGNWGMAASSKDKDYVHVLEARLGMPVIPVNISAWEGNHKTFDLSTLDSYLNQNPFVVVIRLGENVQDLSGLNTSLYQMIDYIQVKLPKSKILITGTFWNNIPVNIVLAQVAKQHNIPFVKLSQLDITENVSFLGATVMSVDGTPYKITNQAVAGHPGDLGMERMANEIYLGIESMMQQAISR</sequence>
<name>A0A4R6IRJ4_9SPHI</name>